<gene>
    <name evidence="1" type="ORF">C1645_878643</name>
</gene>
<protein>
    <submittedName>
        <fullName evidence="1">Uncharacterized protein</fullName>
    </submittedName>
</protein>
<dbReference type="AlphaFoldDB" id="A0A397SNL7"/>
<accession>A0A397SNL7</accession>
<dbReference type="Proteomes" id="UP000265703">
    <property type="component" value="Unassembled WGS sequence"/>
</dbReference>
<organism evidence="1 2">
    <name type="scientific">Glomus cerebriforme</name>
    <dbReference type="NCBI Taxonomy" id="658196"/>
    <lineage>
        <taxon>Eukaryota</taxon>
        <taxon>Fungi</taxon>
        <taxon>Fungi incertae sedis</taxon>
        <taxon>Mucoromycota</taxon>
        <taxon>Glomeromycotina</taxon>
        <taxon>Glomeromycetes</taxon>
        <taxon>Glomerales</taxon>
        <taxon>Glomeraceae</taxon>
        <taxon>Glomus</taxon>
    </lineage>
</organism>
<sequence>MIHQNPEVKDFLLDPLLLDLSFTASSLSDHSDFISTPLPQEPFKFKLQIKTINDTSSQPSSLIVLEKKPNDIYEFKEKIHDNLDEKYGLMNYGKFKMVYKTENSHGAGNWLENEHEFSEFLDYCDKLKKATKMMLVIYCYVEGDRHLNLTVLHLKLWTTEIINIKNAADFDNLPSGPLFNMMNSVKVSKNAHLTSTIYSLTHSSQPSYTYPPSQLQSISTYPSPSPQLIPYLPPPSQPIPTYLPPSQSIFTYPPPVSQLTSIPYATYGERKYTQYLEILKIMILESYLTLKEAASKYA</sequence>
<proteinExistence type="predicted"/>
<evidence type="ECO:0000313" key="2">
    <source>
        <dbReference type="Proteomes" id="UP000265703"/>
    </source>
</evidence>
<dbReference type="EMBL" id="QKYT01000360">
    <property type="protein sequence ID" value="RIA86499.1"/>
    <property type="molecule type" value="Genomic_DNA"/>
</dbReference>
<comment type="caution">
    <text evidence="1">The sequence shown here is derived from an EMBL/GenBank/DDBJ whole genome shotgun (WGS) entry which is preliminary data.</text>
</comment>
<keyword evidence="2" id="KW-1185">Reference proteome</keyword>
<name>A0A397SNL7_9GLOM</name>
<evidence type="ECO:0000313" key="1">
    <source>
        <dbReference type="EMBL" id="RIA86499.1"/>
    </source>
</evidence>
<reference evidence="1 2" key="1">
    <citation type="submission" date="2018-06" db="EMBL/GenBank/DDBJ databases">
        <title>Comparative genomics reveals the genomic features of Rhizophagus irregularis, R. cerebriforme, R. diaphanum and Gigaspora rosea, and their symbiotic lifestyle signature.</title>
        <authorList>
            <person name="Morin E."/>
            <person name="San Clemente H."/>
            <person name="Chen E.C.H."/>
            <person name="De La Providencia I."/>
            <person name="Hainaut M."/>
            <person name="Kuo A."/>
            <person name="Kohler A."/>
            <person name="Murat C."/>
            <person name="Tang N."/>
            <person name="Roy S."/>
            <person name="Loubradou J."/>
            <person name="Henrissat B."/>
            <person name="Grigoriev I.V."/>
            <person name="Corradi N."/>
            <person name="Roux C."/>
            <person name="Martin F.M."/>
        </authorList>
    </citation>
    <scope>NUCLEOTIDE SEQUENCE [LARGE SCALE GENOMIC DNA]</scope>
    <source>
        <strain evidence="1 2">DAOM 227022</strain>
    </source>
</reference>
<dbReference type="OrthoDB" id="2442389at2759"/>